<dbReference type="GO" id="GO:0005886">
    <property type="term" value="C:plasma membrane"/>
    <property type="evidence" value="ECO:0007669"/>
    <property type="project" value="UniProtKB-SubCell"/>
</dbReference>
<reference evidence="10 11" key="1">
    <citation type="submission" date="2015-01" db="EMBL/GenBank/DDBJ databases">
        <title>Comparative genomics of the lactic acid bacteria isolated from the honey bee gut.</title>
        <authorList>
            <person name="Ellegaard K.M."/>
            <person name="Tamarit D."/>
            <person name="Javelind E."/>
            <person name="Olofsson T."/>
            <person name="Andersson S.G."/>
            <person name="Vasquez A."/>
        </authorList>
    </citation>
    <scope>NUCLEOTIDE SEQUENCE [LARGE SCALE GENOMIC DNA]</scope>
    <source>
        <strain evidence="10 11">Bin4</strain>
    </source>
</reference>
<dbReference type="Proteomes" id="UP000033558">
    <property type="component" value="Unassembled WGS sequence"/>
</dbReference>
<feature type="transmembrane region" description="Helical" evidence="9">
    <location>
        <begin position="81"/>
        <end position="102"/>
    </location>
</feature>
<dbReference type="PANTHER" id="PTHR38438:SF1">
    <property type="entry name" value="RIBOFLAVIN TRANSPORTER RIBU"/>
    <property type="match status" value="1"/>
</dbReference>
<evidence type="ECO:0000313" key="11">
    <source>
        <dbReference type="Proteomes" id="UP000033558"/>
    </source>
</evidence>
<evidence type="ECO:0000313" key="10">
    <source>
        <dbReference type="EMBL" id="KJY61836.1"/>
    </source>
</evidence>
<evidence type="ECO:0000256" key="9">
    <source>
        <dbReference type="SAM" id="Phobius"/>
    </source>
</evidence>
<dbReference type="PANTHER" id="PTHR38438">
    <property type="entry name" value="RIBOFLAVIN TRANSPORTER RIBU"/>
    <property type="match status" value="1"/>
</dbReference>
<evidence type="ECO:0000256" key="2">
    <source>
        <dbReference type="ARBA" id="ARBA00005540"/>
    </source>
</evidence>
<dbReference type="STRING" id="1218492.JG30_08880"/>
<dbReference type="EMBL" id="JXJQ01000008">
    <property type="protein sequence ID" value="KJY61836.1"/>
    <property type="molecule type" value="Genomic_DNA"/>
</dbReference>
<proteinExistence type="inferred from homology"/>
<dbReference type="InterPro" id="IPR024529">
    <property type="entry name" value="ECF_trnsprt_substrate-spec"/>
</dbReference>
<feature type="transmembrane region" description="Helical" evidence="9">
    <location>
        <begin position="45"/>
        <end position="69"/>
    </location>
</feature>
<dbReference type="Pfam" id="PF12822">
    <property type="entry name" value="ECF_trnsprt"/>
    <property type="match status" value="1"/>
</dbReference>
<comment type="caution">
    <text evidence="10">The sequence shown here is derived from an EMBL/GenBank/DDBJ whole genome shotgun (WGS) entry which is preliminary data.</text>
</comment>
<comment type="subcellular location">
    <subcellularLocation>
        <location evidence="1">Cell membrane</location>
        <topology evidence="1">Multi-pass membrane protein</topology>
    </subcellularLocation>
</comment>
<dbReference type="InterPro" id="IPR025720">
    <property type="entry name" value="RibU"/>
</dbReference>
<dbReference type="OrthoDB" id="9809216at2"/>
<keyword evidence="11" id="KW-1185">Reference proteome</keyword>
<dbReference type="HOGENOM" id="CLU_086673_2_2_9"/>
<evidence type="ECO:0000256" key="6">
    <source>
        <dbReference type="ARBA" id="ARBA00022989"/>
    </source>
</evidence>
<sequence>MEIHKIAHNKLVGGAVLAALSALIMYVSIPIIPGFTFLKLDISDVIIVIAFFAYGYSTGLLTAFCKILLHWVLTGMNVTSLIGDFSAFLSTIAFVLPLVYFWKKDRYHLTALLMATLCLTAVMSIANYFFVMPLYMKVLNFNINMPISRYVAIGVIPFNLIKGIVLSLISILIVKHLRG</sequence>
<evidence type="ECO:0000256" key="1">
    <source>
        <dbReference type="ARBA" id="ARBA00004651"/>
    </source>
</evidence>
<evidence type="ECO:0000256" key="3">
    <source>
        <dbReference type="ARBA" id="ARBA00022448"/>
    </source>
</evidence>
<dbReference type="AlphaFoldDB" id="A0A0F4LWB9"/>
<comment type="function">
    <text evidence="8">Probably a riboflavin-binding protein that interacts with the energy-coupling factor (ECF) ABC-transporter complex.</text>
</comment>
<dbReference type="PATRIC" id="fig|1218492.5.peg.1027"/>
<dbReference type="PIRSF" id="PIRSF037778">
    <property type="entry name" value="UCP037778_transp_RibU"/>
    <property type="match status" value="1"/>
</dbReference>
<keyword evidence="4 8" id="KW-1003">Cell membrane</keyword>
<name>A0A0F4LWB9_9LACO</name>
<evidence type="ECO:0000256" key="4">
    <source>
        <dbReference type="ARBA" id="ARBA00022475"/>
    </source>
</evidence>
<keyword evidence="5 9" id="KW-0812">Transmembrane</keyword>
<gene>
    <name evidence="10" type="ORF">JG30_08880</name>
</gene>
<evidence type="ECO:0000256" key="5">
    <source>
        <dbReference type="ARBA" id="ARBA00022692"/>
    </source>
</evidence>
<protein>
    <recommendedName>
        <fullName evidence="8">Riboflavin transporter</fullName>
    </recommendedName>
</protein>
<organism evidence="10 11">
    <name type="scientific">Bombilactobacillus mellifer</name>
    <dbReference type="NCBI Taxonomy" id="1218492"/>
    <lineage>
        <taxon>Bacteria</taxon>
        <taxon>Bacillati</taxon>
        <taxon>Bacillota</taxon>
        <taxon>Bacilli</taxon>
        <taxon>Lactobacillales</taxon>
        <taxon>Lactobacillaceae</taxon>
        <taxon>Bombilactobacillus</taxon>
    </lineage>
</organism>
<dbReference type="RefSeq" id="WP_046316537.1">
    <property type="nucleotide sequence ID" value="NZ_JAMBJK010000001.1"/>
</dbReference>
<dbReference type="GO" id="GO:0032217">
    <property type="term" value="F:riboflavin transmembrane transporter activity"/>
    <property type="evidence" value="ECO:0007669"/>
    <property type="project" value="UniProtKB-UniRule"/>
</dbReference>
<accession>A0A0F4LWB9</accession>
<dbReference type="Gene3D" id="1.10.1760.20">
    <property type="match status" value="1"/>
</dbReference>
<comment type="similarity">
    <text evidence="2 8">Belongs to the prokaryotic riboflavin transporter (P-RFT) (TC 2.A.87) family.</text>
</comment>
<evidence type="ECO:0000256" key="7">
    <source>
        <dbReference type="ARBA" id="ARBA00023136"/>
    </source>
</evidence>
<keyword evidence="6 9" id="KW-1133">Transmembrane helix</keyword>
<feature type="transmembrane region" description="Helical" evidence="9">
    <location>
        <begin position="12"/>
        <end position="38"/>
    </location>
</feature>
<keyword evidence="7 8" id="KW-0472">Membrane</keyword>
<feature type="transmembrane region" description="Helical" evidence="9">
    <location>
        <begin position="150"/>
        <end position="174"/>
    </location>
</feature>
<evidence type="ECO:0000256" key="8">
    <source>
        <dbReference type="PIRNR" id="PIRNR037778"/>
    </source>
</evidence>
<feature type="transmembrane region" description="Helical" evidence="9">
    <location>
        <begin position="109"/>
        <end position="130"/>
    </location>
</feature>
<keyword evidence="3 8" id="KW-0813">Transport</keyword>